<reference evidence="1 2" key="1">
    <citation type="submission" date="2019-11" db="EMBL/GenBank/DDBJ databases">
        <title>Draft Whole-Genome sequence of the marine photosynthetic bacterium Rhodovulum strictum DSM 11289.</title>
        <authorList>
            <person name="Kyndt J.A."/>
            <person name="Meyer T.E."/>
        </authorList>
    </citation>
    <scope>NUCLEOTIDE SEQUENCE [LARGE SCALE GENOMIC DNA]</scope>
    <source>
        <strain evidence="1 2">DSM 11289</strain>
    </source>
</reference>
<comment type="caution">
    <text evidence="1">The sequence shown here is derived from an EMBL/GenBank/DDBJ whole genome shotgun (WGS) entry which is preliminary data.</text>
</comment>
<dbReference type="EMBL" id="WJPO01000019">
    <property type="protein sequence ID" value="MRH21743.1"/>
    <property type="molecule type" value="Genomic_DNA"/>
</dbReference>
<evidence type="ECO:0000313" key="2">
    <source>
        <dbReference type="Proteomes" id="UP000466730"/>
    </source>
</evidence>
<protein>
    <submittedName>
        <fullName evidence="1">Uncharacterized protein</fullName>
    </submittedName>
</protein>
<dbReference type="AlphaFoldDB" id="A0A844BLA8"/>
<keyword evidence="2" id="KW-1185">Reference proteome</keyword>
<proteinExistence type="predicted"/>
<gene>
    <name evidence="1" type="ORF">GH815_12130</name>
</gene>
<organism evidence="1 2">
    <name type="scientific">Rhodovulum strictum</name>
    <dbReference type="NCBI Taxonomy" id="58314"/>
    <lineage>
        <taxon>Bacteria</taxon>
        <taxon>Pseudomonadati</taxon>
        <taxon>Pseudomonadota</taxon>
        <taxon>Alphaproteobacteria</taxon>
        <taxon>Rhodobacterales</taxon>
        <taxon>Paracoccaceae</taxon>
        <taxon>Rhodovulum</taxon>
    </lineage>
</organism>
<name>A0A844BLA8_9RHOB</name>
<dbReference type="RefSeq" id="WP_153749041.1">
    <property type="nucleotide sequence ID" value="NZ_BAAADI010000037.1"/>
</dbReference>
<evidence type="ECO:0000313" key="1">
    <source>
        <dbReference type="EMBL" id="MRH21743.1"/>
    </source>
</evidence>
<sequence length="57" mass="6089">MFALTKAIRGVAAIVNDLCTASRSFPDSSMTPEGREICMSIVQPVVRIVIFFSAAGI</sequence>
<accession>A0A844BLA8</accession>
<dbReference type="Proteomes" id="UP000466730">
    <property type="component" value="Unassembled WGS sequence"/>
</dbReference>